<dbReference type="GO" id="GO:0031124">
    <property type="term" value="P:mRNA 3'-end processing"/>
    <property type="evidence" value="ECO:0007669"/>
    <property type="project" value="InterPro"/>
</dbReference>
<dbReference type="GO" id="GO:0051731">
    <property type="term" value="F:polynucleotide 5'-hydroxyl-kinase activity"/>
    <property type="evidence" value="ECO:0007669"/>
    <property type="project" value="InterPro"/>
</dbReference>
<dbReference type="Pfam" id="PF06807">
    <property type="entry name" value="Clp1"/>
    <property type="match status" value="1"/>
</dbReference>
<protein>
    <submittedName>
        <fullName evidence="8">Polyribonucleotide 5'-hydroxyl-kinase Clp1</fullName>
    </submittedName>
</protein>
<proteinExistence type="predicted"/>
<reference evidence="6 7" key="2">
    <citation type="submission" date="2018-11" db="EMBL/GenBank/DDBJ databases">
        <authorList>
            <consortium name="Pathogen Informatics"/>
        </authorList>
    </citation>
    <scope>NUCLEOTIDE SEQUENCE [LARGE SCALE GENOMIC DNA]</scope>
    <source>
        <strain evidence="6 7">NST_G2</strain>
    </source>
</reference>
<evidence type="ECO:0000313" key="6">
    <source>
        <dbReference type="EMBL" id="VDL93338.1"/>
    </source>
</evidence>
<dbReference type="EMBL" id="UYSU01033919">
    <property type="protein sequence ID" value="VDL93338.1"/>
    <property type="molecule type" value="Genomic_DNA"/>
</dbReference>
<dbReference type="InterPro" id="IPR038239">
    <property type="entry name" value="Clp1_N_sf"/>
</dbReference>
<dbReference type="GO" id="GO:0005634">
    <property type="term" value="C:nucleus"/>
    <property type="evidence" value="ECO:0007669"/>
    <property type="project" value="TreeGrafter"/>
</dbReference>
<dbReference type="Gene3D" id="2.40.30.330">
    <property type="entry name" value="Pre-mRNA cleavage complex subunit Clp1, C-terminal domain"/>
    <property type="match status" value="1"/>
</dbReference>
<organism evidence="8">
    <name type="scientific">Schistocephalus solidus</name>
    <name type="common">Tapeworm</name>
    <dbReference type="NCBI Taxonomy" id="70667"/>
    <lineage>
        <taxon>Eukaryota</taxon>
        <taxon>Metazoa</taxon>
        <taxon>Spiralia</taxon>
        <taxon>Lophotrochozoa</taxon>
        <taxon>Platyhelminthes</taxon>
        <taxon>Cestoda</taxon>
        <taxon>Eucestoda</taxon>
        <taxon>Diphyllobothriidea</taxon>
        <taxon>Diphyllobothriidae</taxon>
        <taxon>Schistocephalus</taxon>
    </lineage>
</organism>
<name>A0A183SRV5_SCHSO</name>
<dbReference type="InterPro" id="IPR045116">
    <property type="entry name" value="Clp1/Grc3"/>
</dbReference>
<accession>A0A183SRV5</accession>
<gene>
    <name evidence="6" type="ORF">SSLN_LOCUS6953</name>
</gene>
<evidence type="ECO:0000259" key="3">
    <source>
        <dbReference type="Pfam" id="PF06807"/>
    </source>
</evidence>
<evidence type="ECO:0000259" key="4">
    <source>
        <dbReference type="Pfam" id="PF16573"/>
    </source>
</evidence>
<dbReference type="STRING" id="70667.A0A183SRV5"/>
<dbReference type="Gene3D" id="3.40.50.300">
    <property type="entry name" value="P-loop containing nucleotide triphosphate hydrolases"/>
    <property type="match status" value="1"/>
</dbReference>
<sequence length="403" mass="44858">MSEIKVATRSQCKEYVLEKYQMLRFEASCSVSIVLISGMAEIFGTEIVCGTDLLLEAGQRGTIVTFHGCKIAVKDQGLADQEIPHVFINIHANLEAARKKAVETQSRGPRVLICGQESVGKSTLCRTLVNYATRKNAKPILVDVNVGLNQICIPTTMAAMAVTKPYDLYEGWGLEEDPLVFCFGHLDPAANLNLFREQVNLSTIGEFNMIIIIILEEDRTKFIALCIFAQVDTVLVIEDGFLTSFLQEDLPKEVTIIRLPKSSGVVTRSPEQWMRQRDLRVRAYFHGENPQRRLHPHQLTLSTSEVIGTEAIPDALLPHGAREEETWRTPIPVPINRDLKNRLLAVSQATEVDQIPEAPIYGFMVVLSVSEDRTSFNVLSPSPEPPPNSLLVCSICYVDPEGV</sequence>
<feature type="domain" description="Clp1 N-terminal" evidence="4">
    <location>
        <begin position="17"/>
        <end position="101"/>
    </location>
</feature>
<keyword evidence="1" id="KW-0547">Nucleotide-binding</keyword>
<dbReference type="GO" id="GO:0006388">
    <property type="term" value="P:tRNA splicing, via endonucleolytic cleavage and ligation"/>
    <property type="evidence" value="ECO:0007669"/>
    <property type="project" value="TreeGrafter"/>
</dbReference>
<dbReference type="InterPro" id="IPR038238">
    <property type="entry name" value="Clp1_C_sf"/>
</dbReference>
<dbReference type="InterPro" id="IPR032319">
    <property type="entry name" value="CLP1_P"/>
</dbReference>
<keyword evidence="2" id="KW-0067">ATP-binding</keyword>
<dbReference type="InterPro" id="IPR027417">
    <property type="entry name" value="P-loop_NTPase"/>
</dbReference>
<dbReference type="OrthoDB" id="258143at2759"/>
<feature type="domain" description="Clp1 C-terminal" evidence="3">
    <location>
        <begin position="294"/>
        <end position="394"/>
    </location>
</feature>
<feature type="domain" description="Clp1 P-loop" evidence="5">
    <location>
        <begin position="115"/>
        <end position="200"/>
    </location>
</feature>
<evidence type="ECO:0000313" key="7">
    <source>
        <dbReference type="Proteomes" id="UP000275846"/>
    </source>
</evidence>
<dbReference type="AlphaFoldDB" id="A0A183SRV5"/>
<evidence type="ECO:0000256" key="1">
    <source>
        <dbReference type="ARBA" id="ARBA00022741"/>
    </source>
</evidence>
<dbReference type="InterPro" id="IPR010655">
    <property type="entry name" value="Clp1_C"/>
</dbReference>
<reference evidence="8" key="1">
    <citation type="submission" date="2016-06" db="UniProtKB">
        <authorList>
            <consortium name="WormBaseParasite"/>
        </authorList>
    </citation>
    <scope>IDENTIFICATION</scope>
</reference>
<dbReference type="SUPFAM" id="SSF52540">
    <property type="entry name" value="P-loop containing nucleoside triphosphate hydrolases"/>
    <property type="match status" value="2"/>
</dbReference>
<dbReference type="WBParaSite" id="SSLN_0000717201-mRNA-1">
    <property type="protein sequence ID" value="SSLN_0000717201-mRNA-1"/>
    <property type="gene ID" value="SSLN_0000717201"/>
</dbReference>
<evidence type="ECO:0000313" key="8">
    <source>
        <dbReference type="WBParaSite" id="SSLN_0000717201-mRNA-1"/>
    </source>
</evidence>
<dbReference type="Pfam" id="PF16573">
    <property type="entry name" value="CLP1_N"/>
    <property type="match status" value="1"/>
</dbReference>
<dbReference type="Pfam" id="PF16575">
    <property type="entry name" value="CLP1_P"/>
    <property type="match status" value="2"/>
</dbReference>
<dbReference type="Proteomes" id="UP000275846">
    <property type="component" value="Unassembled WGS sequence"/>
</dbReference>
<feature type="domain" description="Clp1 P-loop" evidence="5">
    <location>
        <begin position="228"/>
        <end position="287"/>
    </location>
</feature>
<dbReference type="PANTHER" id="PTHR12755">
    <property type="entry name" value="CLEAVAGE/POLYADENYLATION FACTOR IA SUBUNIT CLP1P"/>
    <property type="match status" value="1"/>
</dbReference>
<dbReference type="PANTHER" id="PTHR12755:SF6">
    <property type="entry name" value="POLYRIBONUCLEOTIDE 5'-HYDROXYL-KINASE CLP1"/>
    <property type="match status" value="1"/>
</dbReference>
<dbReference type="Gene3D" id="2.60.120.1030">
    <property type="entry name" value="Clp1, DNA binding domain"/>
    <property type="match status" value="1"/>
</dbReference>
<dbReference type="InterPro" id="IPR032324">
    <property type="entry name" value="Clp1_N"/>
</dbReference>
<evidence type="ECO:0000256" key="2">
    <source>
        <dbReference type="ARBA" id="ARBA00022840"/>
    </source>
</evidence>
<evidence type="ECO:0000259" key="5">
    <source>
        <dbReference type="Pfam" id="PF16575"/>
    </source>
</evidence>
<keyword evidence="7" id="KW-1185">Reference proteome</keyword>
<dbReference type="GO" id="GO:0005524">
    <property type="term" value="F:ATP binding"/>
    <property type="evidence" value="ECO:0007669"/>
    <property type="project" value="UniProtKB-KW"/>
</dbReference>